<dbReference type="EMBL" id="UINC01054760">
    <property type="protein sequence ID" value="SVB72848.1"/>
    <property type="molecule type" value="Genomic_DNA"/>
</dbReference>
<gene>
    <name evidence="1" type="ORF">METZ01_LOCUS225702</name>
</gene>
<name>A0A382GC84_9ZZZZ</name>
<proteinExistence type="predicted"/>
<protein>
    <submittedName>
        <fullName evidence="1">Uncharacterized protein</fullName>
    </submittedName>
</protein>
<dbReference type="AlphaFoldDB" id="A0A382GC84"/>
<evidence type="ECO:0000313" key="1">
    <source>
        <dbReference type="EMBL" id="SVB72848.1"/>
    </source>
</evidence>
<sequence length="130" mass="15517">MSELINEIREDIDTEWLSEYLGENYAEELEYTDYNIEILKIDIDDLKSESYESIEHIGYVENEDWDTLITLVSEKEVKAIQEEFKEDNERYRNEHECGSSPCDCNLNLYKAILYCNEEYVWSTTTYSFDS</sequence>
<accession>A0A382GC84</accession>
<reference evidence="1" key="1">
    <citation type="submission" date="2018-05" db="EMBL/GenBank/DDBJ databases">
        <authorList>
            <person name="Lanie J.A."/>
            <person name="Ng W.-L."/>
            <person name="Kazmierczak K.M."/>
            <person name="Andrzejewski T.M."/>
            <person name="Davidsen T.M."/>
            <person name="Wayne K.J."/>
            <person name="Tettelin H."/>
            <person name="Glass J.I."/>
            <person name="Rusch D."/>
            <person name="Podicherti R."/>
            <person name="Tsui H.-C.T."/>
            <person name="Winkler M.E."/>
        </authorList>
    </citation>
    <scope>NUCLEOTIDE SEQUENCE</scope>
</reference>
<organism evidence="1">
    <name type="scientific">marine metagenome</name>
    <dbReference type="NCBI Taxonomy" id="408172"/>
    <lineage>
        <taxon>unclassified sequences</taxon>
        <taxon>metagenomes</taxon>
        <taxon>ecological metagenomes</taxon>
    </lineage>
</organism>